<organism evidence="1 2">
    <name type="scientific">Rhodocytophaga rosea</name>
    <dbReference type="NCBI Taxonomy" id="2704465"/>
    <lineage>
        <taxon>Bacteria</taxon>
        <taxon>Pseudomonadati</taxon>
        <taxon>Bacteroidota</taxon>
        <taxon>Cytophagia</taxon>
        <taxon>Cytophagales</taxon>
        <taxon>Rhodocytophagaceae</taxon>
        <taxon>Rhodocytophaga</taxon>
    </lineage>
</organism>
<dbReference type="RefSeq" id="WP_162443372.1">
    <property type="nucleotide sequence ID" value="NZ_CP048222.1"/>
</dbReference>
<evidence type="ECO:0000313" key="2">
    <source>
        <dbReference type="Proteomes" id="UP000480178"/>
    </source>
</evidence>
<dbReference type="KEGG" id="rhoz:GXP67_12190"/>
<dbReference type="Proteomes" id="UP000480178">
    <property type="component" value="Chromosome"/>
</dbReference>
<accession>A0A6C0GHB7</accession>
<dbReference type="EMBL" id="CP048222">
    <property type="protein sequence ID" value="QHT67339.1"/>
    <property type="molecule type" value="Genomic_DNA"/>
</dbReference>
<reference evidence="1 2" key="1">
    <citation type="submission" date="2020-01" db="EMBL/GenBank/DDBJ databases">
        <authorList>
            <person name="Kim M.K."/>
        </authorList>
    </citation>
    <scope>NUCLEOTIDE SEQUENCE [LARGE SCALE GENOMIC DNA]</scope>
    <source>
        <strain evidence="1 2">172606-1</strain>
    </source>
</reference>
<dbReference type="AlphaFoldDB" id="A0A6C0GHB7"/>
<keyword evidence="2" id="KW-1185">Reference proteome</keyword>
<proteinExistence type="predicted"/>
<sequence>MGNYIELMKHEETDNQGLTVLKDSFNQDAQNMNLHWPKLSMERRRELTTNMKSIQSRLLTLK</sequence>
<evidence type="ECO:0000313" key="1">
    <source>
        <dbReference type="EMBL" id="QHT67339.1"/>
    </source>
</evidence>
<protein>
    <submittedName>
        <fullName evidence="1">Uncharacterized protein</fullName>
    </submittedName>
</protein>
<name>A0A6C0GHB7_9BACT</name>
<gene>
    <name evidence="1" type="ORF">GXP67_12190</name>
</gene>